<proteinExistence type="predicted"/>
<dbReference type="OrthoDB" id="1658288at2759"/>
<dbReference type="STRING" id="1196081.A0A364L9G2"/>
<comment type="caution">
    <text evidence="1">The sequence shown here is derived from an EMBL/GenBank/DDBJ whole genome shotgun (WGS) entry which is preliminary data.</text>
</comment>
<dbReference type="AlphaFoldDB" id="A0A364L9G2"/>
<dbReference type="InterPro" id="IPR046670">
    <property type="entry name" value="DUF6540"/>
</dbReference>
<organism evidence="1 2">
    <name type="scientific">Talaromyces amestolkiae</name>
    <dbReference type="NCBI Taxonomy" id="1196081"/>
    <lineage>
        <taxon>Eukaryota</taxon>
        <taxon>Fungi</taxon>
        <taxon>Dikarya</taxon>
        <taxon>Ascomycota</taxon>
        <taxon>Pezizomycotina</taxon>
        <taxon>Eurotiomycetes</taxon>
        <taxon>Eurotiomycetidae</taxon>
        <taxon>Eurotiales</taxon>
        <taxon>Trichocomaceae</taxon>
        <taxon>Talaromyces</taxon>
        <taxon>Talaromyces sect. Talaromyces</taxon>
    </lineage>
</organism>
<dbReference type="Proteomes" id="UP000249363">
    <property type="component" value="Unassembled WGS sequence"/>
</dbReference>
<keyword evidence="2" id="KW-1185">Reference proteome</keyword>
<dbReference type="EMBL" id="MIKG01000019">
    <property type="protein sequence ID" value="RAO72419.1"/>
    <property type="molecule type" value="Genomic_DNA"/>
</dbReference>
<gene>
    <name evidence="1" type="ORF">BHQ10_008431</name>
</gene>
<reference evidence="1 2" key="1">
    <citation type="journal article" date="2017" name="Biotechnol. Biofuels">
        <title>Differential beta-glucosidase expression as a function of carbon source availability in Talaromyces amestolkiae: a genomic and proteomic approach.</title>
        <authorList>
            <person name="de Eugenio L.I."/>
            <person name="Mendez-Liter J.A."/>
            <person name="Nieto-Dominguez M."/>
            <person name="Alonso L."/>
            <person name="Gil-Munoz J."/>
            <person name="Barriuso J."/>
            <person name="Prieto A."/>
            <person name="Martinez M.J."/>
        </authorList>
    </citation>
    <scope>NUCLEOTIDE SEQUENCE [LARGE SCALE GENOMIC DNA]</scope>
    <source>
        <strain evidence="1 2">CIB</strain>
    </source>
</reference>
<name>A0A364L9G2_TALAM</name>
<accession>A0A364L9G2</accession>
<dbReference type="RefSeq" id="XP_040736933.1">
    <property type="nucleotide sequence ID" value="XM_040881236.1"/>
</dbReference>
<dbReference type="GeneID" id="63797645"/>
<dbReference type="Pfam" id="PF20174">
    <property type="entry name" value="DUF6540"/>
    <property type="match status" value="1"/>
</dbReference>
<evidence type="ECO:0000313" key="1">
    <source>
        <dbReference type="EMBL" id="RAO72419.1"/>
    </source>
</evidence>
<evidence type="ECO:0000313" key="2">
    <source>
        <dbReference type="Proteomes" id="UP000249363"/>
    </source>
</evidence>
<sequence length="167" mass="18432">MEPRTIYLISSRPSPHQRAHFALWVPSAANPQVGSSIHVVGAPMAGFALEFKRGYNPALTGTDHEIWPIGQVDSSHIVEVPDPGRIITENTPRGNLEIAATQVRPPGISVNFMAPVNDTTNKRCQEWTMEYVRHLVAKGYISAEAIQIVQSHRDHPSFGIGLRPVPR</sequence>
<protein>
    <submittedName>
        <fullName evidence="1">Uncharacterized protein</fullName>
    </submittedName>
</protein>